<keyword evidence="1" id="KW-0802">TPR repeat</keyword>
<dbReference type="Gene3D" id="1.25.40.10">
    <property type="entry name" value="Tetratricopeptide repeat domain"/>
    <property type="match status" value="2"/>
</dbReference>
<evidence type="ECO:0000313" key="5">
    <source>
        <dbReference type="Proteomes" id="UP001519363"/>
    </source>
</evidence>
<feature type="transmembrane region" description="Helical" evidence="3">
    <location>
        <begin position="324"/>
        <end position="343"/>
    </location>
</feature>
<keyword evidence="5" id="KW-1185">Reference proteome</keyword>
<evidence type="ECO:0000256" key="3">
    <source>
        <dbReference type="SAM" id="Phobius"/>
    </source>
</evidence>
<evidence type="ECO:0000256" key="1">
    <source>
        <dbReference type="PROSITE-ProRule" id="PRU00339"/>
    </source>
</evidence>
<organism evidence="4 5">
    <name type="scientific">Crossiella equi</name>
    <dbReference type="NCBI Taxonomy" id="130796"/>
    <lineage>
        <taxon>Bacteria</taxon>
        <taxon>Bacillati</taxon>
        <taxon>Actinomycetota</taxon>
        <taxon>Actinomycetes</taxon>
        <taxon>Pseudonocardiales</taxon>
        <taxon>Pseudonocardiaceae</taxon>
        <taxon>Crossiella</taxon>
    </lineage>
</organism>
<feature type="transmembrane region" description="Helical" evidence="3">
    <location>
        <begin position="255"/>
        <end position="275"/>
    </location>
</feature>
<dbReference type="InterPro" id="IPR011990">
    <property type="entry name" value="TPR-like_helical_dom_sf"/>
</dbReference>
<feature type="repeat" description="TPR" evidence="1">
    <location>
        <begin position="148"/>
        <end position="181"/>
    </location>
</feature>
<dbReference type="SMART" id="SM00028">
    <property type="entry name" value="TPR"/>
    <property type="match status" value="3"/>
</dbReference>
<sequence>MSETLGAGLRQAEELVRAGRPGRAAGVLRGVVAEFPHEPEAWCQLAAAYLGDGKPKPALEAARRAGQLANSEAAHRLSSIALTELGRHEEAVAAARQAVALEPGDWRCQLTLAEALGDAGAMRDAQQPDGHEAVAAARRAVELAPGEPRCFEVLGDIALRAHRWDIAEQAYQAALRLDPANRHARDNLRLVREKAGTPPPRAPGGQPLPPVTEPPPSAVDSVLSLVWPAIRTLSLVLALGPLALVIGGLPSPGPLHGWLGVVLLTFTGLYVTRVIRRIPAAARPGLHRIVLRSPFLVVTVLPLTVGALCLLIWTVIAVFSPGDLQLLVLSCLASALGAVLARLRRRR</sequence>
<dbReference type="PANTHER" id="PTHR12558">
    <property type="entry name" value="CELL DIVISION CYCLE 16,23,27"/>
    <property type="match status" value="1"/>
</dbReference>
<reference evidence="4 5" key="1">
    <citation type="submission" date="2021-03" db="EMBL/GenBank/DDBJ databases">
        <title>Sequencing the genomes of 1000 actinobacteria strains.</title>
        <authorList>
            <person name="Klenk H.-P."/>
        </authorList>
    </citation>
    <scope>NUCLEOTIDE SEQUENCE [LARGE SCALE GENOMIC DNA]</scope>
    <source>
        <strain evidence="4 5">DSM 44580</strain>
    </source>
</reference>
<dbReference type="Proteomes" id="UP001519363">
    <property type="component" value="Unassembled WGS sequence"/>
</dbReference>
<evidence type="ECO:0000256" key="2">
    <source>
        <dbReference type="SAM" id="MobiDB-lite"/>
    </source>
</evidence>
<comment type="caution">
    <text evidence="4">The sequence shown here is derived from an EMBL/GenBank/DDBJ whole genome shotgun (WGS) entry which is preliminary data.</text>
</comment>
<gene>
    <name evidence="4" type="ORF">JOF53_003176</name>
</gene>
<dbReference type="PANTHER" id="PTHR12558:SF13">
    <property type="entry name" value="CELL DIVISION CYCLE PROTEIN 27 HOMOLOG"/>
    <property type="match status" value="1"/>
</dbReference>
<dbReference type="PROSITE" id="PS50005">
    <property type="entry name" value="TPR"/>
    <property type="match status" value="1"/>
</dbReference>
<protein>
    <submittedName>
        <fullName evidence="4">Tetratricopeptide (TPR) repeat protein</fullName>
    </submittedName>
</protein>
<feature type="compositionally biased region" description="Pro residues" evidence="2">
    <location>
        <begin position="197"/>
        <end position="215"/>
    </location>
</feature>
<keyword evidence="3" id="KW-1133">Transmembrane helix</keyword>
<keyword evidence="3" id="KW-0472">Membrane</keyword>
<name>A0ABS5ACJ1_9PSEU</name>
<dbReference type="RefSeq" id="WP_158103480.1">
    <property type="nucleotide sequence ID" value="NZ_JAGIOO010000001.1"/>
</dbReference>
<dbReference type="Pfam" id="PF13432">
    <property type="entry name" value="TPR_16"/>
    <property type="match status" value="2"/>
</dbReference>
<dbReference type="EMBL" id="JAGIOO010000001">
    <property type="protein sequence ID" value="MBP2474304.1"/>
    <property type="molecule type" value="Genomic_DNA"/>
</dbReference>
<evidence type="ECO:0000313" key="4">
    <source>
        <dbReference type="EMBL" id="MBP2474304.1"/>
    </source>
</evidence>
<dbReference type="Pfam" id="PF13181">
    <property type="entry name" value="TPR_8"/>
    <property type="match status" value="1"/>
</dbReference>
<feature type="region of interest" description="Disordered" evidence="2">
    <location>
        <begin position="192"/>
        <end position="215"/>
    </location>
</feature>
<proteinExistence type="predicted"/>
<keyword evidence="3" id="KW-0812">Transmembrane</keyword>
<dbReference type="InterPro" id="IPR019734">
    <property type="entry name" value="TPR_rpt"/>
</dbReference>
<dbReference type="SUPFAM" id="SSF48452">
    <property type="entry name" value="TPR-like"/>
    <property type="match status" value="1"/>
</dbReference>
<feature type="transmembrane region" description="Helical" evidence="3">
    <location>
        <begin position="295"/>
        <end position="318"/>
    </location>
</feature>
<accession>A0ABS5ACJ1</accession>